<feature type="signal peptide" evidence="1">
    <location>
        <begin position="1"/>
        <end position="24"/>
    </location>
</feature>
<comment type="caution">
    <text evidence="2">The sequence shown here is derived from an EMBL/GenBank/DDBJ whole genome shotgun (WGS) entry which is preliminary data.</text>
</comment>
<evidence type="ECO:0000256" key="1">
    <source>
        <dbReference type="SAM" id="SignalP"/>
    </source>
</evidence>
<evidence type="ECO:0000313" key="3">
    <source>
        <dbReference type="Proteomes" id="UP000519004"/>
    </source>
</evidence>
<organism evidence="2 3">
    <name type="scientific">Rehaibacterium terrae</name>
    <dbReference type="NCBI Taxonomy" id="1341696"/>
    <lineage>
        <taxon>Bacteria</taxon>
        <taxon>Pseudomonadati</taxon>
        <taxon>Pseudomonadota</taxon>
        <taxon>Gammaproteobacteria</taxon>
        <taxon>Lysobacterales</taxon>
        <taxon>Lysobacteraceae</taxon>
        <taxon>Rehaibacterium</taxon>
    </lineage>
</organism>
<dbReference type="EMBL" id="JACHHX010000008">
    <property type="protein sequence ID" value="MBB5015500.1"/>
    <property type="molecule type" value="Genomic_DNA"/>
</dbReference>
<reference evidence="2 3" key="1">
    <citation type="submission" date="2020-08" db="EMBL/GenBank/DDBJ databases">
        <title>Genomic Encyclopedia of Type Strains, Phase IV (KMG-IV): sequencing the most valuable type-strain genomes for metagenomic binning, comparative biology and taxonomic classification.</title>
        <authorList>
            <person name="Goeker M."/>
        </authorList>
    </citation>
    <scope>NUCLEOTIDE SEQUENCE [LARGE SCALE GENOMIC DNA]</scope>
    <source>
        <strain evidence="2 3">DSM 25897</strain>
    </source>
</reference>
<keyword evidence="3" id="KW-1185">Reference proteome</keyword>
<dbReference type="AlphaFoldDB" id="A0A7W7XZW5"/>
<dbReference type="Proteomes" id="UP000519004">
    <property type="component" value="Unassembled WGS sequence"/>
</dbReference>
<dbReference type="Gene3D" id="1.25.40.10">
    <property type="entry name" value="Tetratricopeptide repeat domain"/>
    <property type="match status" value="1"/>
</dbReference>
<feature type="chain" id="PRO_5030945621" evidence="1">
    <location>
        <begin position="25"/>
        <end position="209"/>
    </location>
</feature>
<gene>
    <name evidence="2" type="ORF">HNQ58_001404</name>
</gene>
<dbReference type="RefSeq" id="WP_183948187.1">
    <property type="nucleotide sequence ID" value="NZ_JACHHX010000008.1"/>
</dbReference>
<dbReference type="InterPro" id="IPR011990">
    <property type="entry name" value="TPR-like_helical_dom_sf"/>
</dbReference>
<dbReference type="SUPFAM" id="SSF48452">
    <property type="entry name" value="TPR-like"/>
    <property type="match status" value="1"/>
</dbReference>
<keyword evidence="1" id="KW-0732">Signal</keyword>
<sequence>MRALIPLGLLCLALAWPPSVPGQAFELPVPATSYPDEDPAAAVYPGLDPADPAVERALQDALRRDRRNVTAMAQLALLQAWRGPRGRWERDYERAAALAPAGSPEARYVRWSWGWALFAGGDFRGALTQWQAAEQAHGGRPYWVPATYAIALWAMGERDLALQFFAVAAREQPQRWGSAEATAATVARWRPNERFAAESLAARHDGHAP</sequence>
<accession>A0A7W7XZW5</accession>
<proteinExistence type="predicted"/>
<name>A0A7W7XZW5_9GAMM</name>
<protein>
    <submittedName>
        <fullName evidence="2">Tfp pilus assembly protein PilF</fullName>
    </submittedName>
</protein>
<evidence type="ECO:0000313" key="2">
    <source>
        <dbReference type="EMBL" id="MBB5015500.1"/>
    </source>
</evidence>